<accession>A0AA40B4D9</accession>
<feature type="coiled-coil region" evidence="8">
    <location>
        <begin position="714"/>
        <end position="745"/>
    </location>
</feature>
<dbReference type="PROSITE" id="PS51192">
    <property type="entry name" value="HELICASE_ATP_BIND_1"/>
    <property type="match status" value="1"/>
</dbReference>
<feature type="domain" description="Helicase C-terminal" evidence="11">
    <location>
        <begin position="1233"/>
        <end position="1385"/>
    </location>
</feature>
<keyword evidence="1" id="KW-0479">Metal-binding</keyword>
<evidence type="ECO:0000256" key="4">
    <source>
        <dbReference type="ARBA" id="ARBA00022801"/>
    </source>
</evidence>
<dbReference type="GeneID" id="85324483"/>
<dbReference type="Pfam" id="PF13639">
    <property type="entry name" value="zf-RING_2"/>
    <property type="match status" value="1"/>
</dbReference>
<keyword evidence="12" id="KW-0347">Helicase</keyword>
<evidence type="ECO:0000256" key="6">
    <source>
        <dbReference type="ARBA" id="ARBA00022840"/>
    </source>
</evidence>
<dbReference type="GO" id="GO:0005524">
    <property type="term" value="F:ATP binding"/>
    <property type="evidence" value="ECO:0007669"/>
    <property type="project" value="InterPro"/>
</dbReference>
<keyword evidence="4" id="KW-0378">Hydrolase</keyword>
<dbReference type="EMBL" id="JAUIRO010000002">
    <property type="protein sequence ID" value="KAK0727283.1"/>
    <property type="molecule type" value="Genomic_DNA"/>
</dbReference>
<dbReference type="InterPro" id="IPR052583">
    <property type="entry name" value="ATP-helicase/E3_Ub-Ligase"/>
</dbReference>
<evidence type="ECO:0000256" key="1">
    <source>
        <dbReference type="ARBA" id="ARBA00022723"/>
    </source>
</evidence>
<dbReference type="CDD" id="cd18793">
    <property type="entry name" value="SF2_C_SNF"/>
    <property type="match status" value="1"/>
</dbReference>
<evidence type="ECO:0000256" key="5">
    <source>
        <dbReference type="ARBA" id="ARBA00022833"/>
    </source>
</evidence>
<evidence type="ECO:0000259" key="9">
    <source>
        <dbReference type="PROSITE" id="PS50089"/>
    </source>
</evidence>
<dbReference type="FunFam" id="3.40.50.300:FF:001870">
    <property type="entry name" value="SNF2 family helicase/ATPase, putative"/>
    <property type="match status" value="1"/>
</dbReference>
<dbReference type="Pfam" id="PF00271">
    <property type="entry name" value="Helicase_C"/>
    <property type="match status" value="1"/>
</dbReference>
<comment type="caution">
    <text evidence="12">The sequence shown here is derived from an EMBL/GenBank/DDBJ whole genome shotgun (WGS) entry which is preliminary data.</text>
</comment>
<evidence type="ECO:0000256" key="7">
    <source>
        <dbReference type="PROSITE-ProRule" id="PRU00175"/>
    </source>
</evidence>
<reference evidence="12" key="1">
    <citation type="submission" date="2023-06" db="EMBL/GenBank/DDBJ databases">
        <title>Genome-scale phylogeny and comparative genomics of the fungal order Sordariales.</title>
        <authorList>
            <consortium name="Lawrence Berkeley National Laboratory"/>
            <person name="Hensen N."/>
            <person name="Bonometti L."/>
            <person name="Westerberg I."/>
            <person name="Brannstrom I.O."/>
            <person name="Guillou S."/>
            <person name="Cros-Aarteil S."/>
            <person name="Calhoun S."/>
            <person name="Haridas S."/>
            <person name="Kuo A."/>
            <person name="Mondo S."/>
            <person name="Pangilinan J."/>
            <person name="Riley R."/>
            <person name="LaButti K."/>
            <person name="Andreopoulos B."/>
            <person name="Lipzen A."/>
            <person name="Chen C."/>
            <person name="Yanf M."/>
            <person name="Daum C."/>
            <person name="Ng V."/>
            <person name="Clum A."/>
            <person name="Steindorff A."/>
            <person name="Ohm R."/>
            <person name="Martin F."/>
            <person name="Silar P."/>
            <person name="Natvig D."/>
            <person name="Lalanne C."/>
            <person name="Gautier V."/>
            <person name="Ament-velasquez S.L."/>
            <person name="Kruys A."/>
            <person name="Hutchinson M.I."/>
            <person name="Powell A.J."/>
            <person name="Barry K."/>
            <person name="Miller A.N."/>
            <person name="Grigoriev I.V."/>
            <person name="Debuchy R."/>
            <person name="Gladieux P."/>
            <person name="Thoren M.H."/>
            <person name="Johannesson H."/>
        </authorList>
    </citation>
    <scope>NUCLEOTIDE SEQUENCE</scope>
    <source>
        <strain evidence="12">SMH2392-1A</strain>
    </source>
</reference>
<dbReference type="Proteomes" id="UP001172101">
    <property type="component" value="Unassembled WGS sequence"/>
</dbReference>
<evidence type="ECO:0000259" key="10">
    <source>
        <dbReference type="PROSITE" id="PS51192"/>
    </source>
</evidence>
<dbReference type="InterPro" id="IPR038718">
    <property type="entry name" value="SNF2-like_sf"/>
</dbReference>
<dbReference type="PROSITE" id="PS00518">
    <property type="entry name" value="ZF_RING_1"/>
    <property type="match status" value="1"/>
</dbReference>
<dbReference type="GO" id="GO:0005634">
    <property type="term" value="C:nucleus"/>
    <property type="evidence" value="ECO:0007669"/>
    <property type="project" value="TreeGrafter"/>
</dbReference>
<dbReference type="Pfam" id="PF26021">
    <property type="entry name" value="Ferritin_C144_05"/>
    <property type="match status" value="1"/>
</dbReference>
<evidence type="ECO:0000313" key="12">
    <source>
        <dbReference type="EMBL" id="KAK0727283.1"/>
    </source>
</evidence>
<evidence type="ECO:0000256" key="2">
    <source>
        <dbReference type="ARBA" id="ARBA00022741"/>
    </source>
</evidence>
<name>A0AA40B4D9_9PEZI</name>
<keyword evidence="2" id="KW-0547">Nucleotide-binding</keyword>
<dbReference type="InterPro" id="IPR014001">
    <property type="entry name" value="Helicase_ATP-bd"/>
</dbReference>
<dbReference type="InterPro" id="IPR000330">
    <property type="entry name" value="SNF2_N"/>
</dbReference>
<keyword evidence="3 7" id="KW-0863">Zinc-finger</keyword>
<evidence type="ECO:0000259" key="11">
    <source>
        <dbReference type="PROSITE" id="PS51194"/>
    </source>
</evidence>
<dbReference type="Gene3D" id="3.40.50.10810">
    <property type="entry name" value="Tandem AAA-ATPase domain"/>
    <property type="match status" value="1"/>
</dbReference>
<evidence type="ECO:0000313" key="13">
    <source>
        <dbReference type="Proteomes" id="UP001172101"/>
    </source>
</evidence>
<dbReference type="InterPro" id="IPR059033">
    <property type="entry name" value="C144_05_dom"/>
</dbReference>
<keyword evidence="6" id="KW-0067">ATP-binding</keyword>
<dbReference type="CDD" id="cd18070">
    <property type="entry name" value="DEXQc_SHPRH"/>
    <property type="match status" value="1"/>
</dbReference>
<feature type="domain" description="Helicase ATP-binding" evidence="10">
    <location>
        <begin position="331"/>
        <end position="534"/>
    </location>
</feature>
<dbReference type="Pfam" id="PF00176">
    <property type="entry name" value="SNF2-rel_dom"/>
    <property type="match status" value="1"/>
</dbReference>
<gene>
    <name evidence="12" type="ORF">B0T26DRAFT_693830</name>
</gene>
<dbReference type="InterPro" id="IPR027417">
    <property type="entry name" value="P-loop_NTPase"/>
</dbReference>
<dbReference type="GO" id="GO:0061630">
    <property type="term" value="F:ubiquitin protein ligase activity"/>
    <property type="evidence" value="ECO:0007669"/>
    <property type="project" value="TreeGrafter"/>
</dbReference>
<protein>
    <submittedName>
        <fullName evidence="12">Helicase-like protein</fullName>
    </submittedName>
</protein>
<dbReference type="SUPFAM" id="SSF52540">
    <property type="entry name" value="P-loop containing nucleoside triphosphate hydrolases"/>
    <property type="match status" value="2"/>
</dbReference>
<dbReference type="SMART" id="SM00184">
    <property type="entry name" value="RING"/>
    <property type="match status" value="1"/>
</dbReference>
<dbReference type="InterPro" id="IPR001650">
    <property type="entry name" value="Helicase_C-like"/>
</dbReference>
<proteinExistence type="predicted"/>
<dbReference type="PANTHER" id="PTHR45865:SF1">
    <property type="entry name" value="E3 UBIQUITIN-PROTEIN LIGASE SHPRH"/>
    <property type="match status" value="1"/>
</dbReference>
<dbReference type="GO" id="GO:0016787">
    <property type="term" value="F:hydrolase activity"/>
    <property type="evidence" value="ECO:0007669"/>
    <property type="project" value="UniProtKB-KW"/>
</dbReference>
<dbReference type="InterPro" id="IPR001841">
    <property type="entry name" value="Znf_RING"/>
</dbReference>
<keyword evidence="13" id="KW-1185">Reference proteome</keyword>
<keyword evidence="5" id="KW-0862">Zinc</keyword>
<keyword evidence="8" id="KW-0175">Coiled coil</keyword>
<dbReference type="SUPFAM" id="SSF57850">
    <property type="entry name" value="RING/U-box"/>
    <property type="match status" value="1"/>
</dbReference>
<dbReference type="Gene3D" id="3.40.50.300">
    <property type="entry name" value="P-loop containing nucleotide triphosphate hydrolases"/>
    <property type="match status" value="1"/>
</dbReference>
<dbReference type="RefSeq" id="XP_060300138.1">
    <property type="nucleotide sequence ID" value="XM_060441213.1"/>
</dbReference>
<dbReference type="InterPro" id="IPR017907">
    <property type="entry name" value="Znf_RING_CS"/>
</dbReference>
<dbReference type="Gene3D" id="3.30.40.10">
    <property type="entry name" value="Zinc/RING finger domain, C3HC4 (zinc finger)"/>
    <property type="match status" value="1"/>
</dbReference>
<dbReference type="GO" id="GO:0006974">
    <property type="term" value="P:DNA damage response"/>
    <property type="evidence" value="ECO:0007669"/>
    <property type="project" value="TreeGrafter"/>
</dbReference>
<dbReference type="InterPro" id="IPR013083">
    <property type="entry name" value="Znf_RING/FYVE/PHD"/>
</dbReference>
<dbReference type="GO" id="GO:0004386">
    <property type="term" value="F:helicase activity"/>
    <property type="evidence" value="ECO:0007669"/>
    <property type="project" value="UniProtKB-KW"/>
</dbReference>
<sequence length="1460" mass="164753">MPQSKTTVEPVADRLSIRIREIADKLASEPDLNTTTLVKFIHSIPDQETSEPPAKRIRTTGTNDPICVAREHVMLPARQVAESRDSSFFTRQKVESIIALQIESPGPVDETDSDKILRLSSRAKSRNSTLQVLYLLKKNHFSKGQLNALHLAAKHGHAVTEGSIRASVDFSVRQNGTSVELELTIEVWWNQTADPWGVSRPKLKSKSELAILKVLDTWLPEHQVEEPAAQSWSPQDFYEAACVPDKEALDAELSSMSVPNLQASLYPFQRRAVQWLLQREGVQWCNGRFLPYISSGSAELPFTFSKAKDANGDEFFLSRLFRAVTRDTSAFLSHQNLRGGILAEEMGLGKTIETIALVLLHRRPGGPEMIFDSYLSRELLATSATLIVTPTTLLDQWLSELKRHAPSLNVIYYPGLKKAAKTKDEVEISAECLAQQDVVVTTYEVLRTEIWSSFDEPDRSMRRAKQYERVMSPLVQLSWWRVCIDEAQMVENWANNAAKLARRIPRTNAWGITGTPIKNSVQDLRGLLTFLRLQPYAETTIWNLITTVDKESFRALFGLISMRHTKSLVRNEIDIPAQRRYVITMPFTAVEEQHYQSLFQELVAPCGLDTQGNPVQDGWDIEDPAVLHEMRIALDRLRQTALHPEVGNRNRRALGRKTGPMRTVAEVLDAMIEQNDATIRIDERSLLSLELTRGHILAGKKRFKDALSVWKEVLSKATSMVSEYREQLDREVKESRQENAGVELKVSGNGENEDREVSPRIGEARRRLRSALEIQHRAVFFCANAFYTIKSSEETVPDSEEFKGLEKLETEHYDIAKAIRKEILQESHGKAKKLMGKLKRAANEQNFVVIPESKLLRQKGIESRRIVDALESLGMALNEQANQLDDWREHVIQLLMRSLVDEENEETTGEEYEDSTKLQDDILAFLQVLRAAIADRQAAITGQKNFLVEHETSVAILNAKAELGPSPEKLLELFKIRDVIQPPFVEGDSLTSLRGLVSELRALSVKLRNEASTGSARAENELAVVSSLLVQTQRQQTDQAKAATSMEQEVERFTDTLNARLDFYRQLQALSDMVAAFEGPVNDAALEGILEQEAELRKKLARAKSQHRYLFHLKNDDPGSEEQGMCVICQSPFSIGVLTVCGHKFCKECISPWFRAHRNCPVCKMSLNPDNLHDITLKPQQLRLHSEKDVPNGPRTTPTNIVSTIYTEFNPEILADIKNVELGGPNFTTKVDTMIRHLLWLRESDPGAKSIIFSQYKEFLEVLATAFRRYRIGFTSFETEHGITSFKEDPGIEVFLLHARAHASGLNLVNASHVFLCEPLLNTALELQAIARVDRIGQQHKTTVWLYIVDGTVEESIYNLSVQRRMEHMGRNLKGKSKESTPELVDANLEAANTLELQQAQLSRLMGTDGISGEAVDKQDLWTCLFGHVRSRKADEERLLNNPAARRFLAAEAAEARLGD</sequence>
<dbReference type="PANTHER" id="PTHR45865">
    <property type="entry name" value="E3 UBIQUITIN-PROTEIN LIGASE SHPRH FAMILY MEMBER"/>
    <property type="match status" value="1"/>
</dbReference>
<organism evidence="12 13">
    <name type="scientific">Lasiosphaeria miniovina</name>
    <dbReference type="NCBI Taxonomy" id="1954250"/>
    <lineage>
        <taxon>Eukaryota</taxon>
        <taxon>Fungi</taxon>
        <taxon>Dikarya</taxon>
        <taxon>Ascomycota</taxon>
        <taxon>Pezizomycotina</taxon>
        <taxon>Sordariomycetes</taxon>
        <taxon>Sordariomycetidae</taxon>
        <taxon>Sordariales</taxon>
        <taxon>Lasiosphaeriaceae</taxon>
        <taxon>Lasiosphaeria</taxon>
    </lineage>
</organism>
<evidence type="ECO:0000256" key="8">
    <source>
        <dbReference type="SAM" id="Coils"/>
    </source>
</evidence>
<dbReference type="GO" id="GO:0000209">
    <property type="term" value="P:protein polyubiquitination"/>
    <property type="evidence" value="ECO:0007669"/>
    <property type="project" value="TreeGrafter"/>
</dbReference>
<feature type="domain" description="RING-type" evidence="9">
    <location>
        <begin position="1126"/>
        <end position="1164"/>
    </location>
</feature>
<dbReference type="FunFam" id="3.40.50.10810:FF:000059">
    <property type="entry name" value="SNF2 family helicase/ATPase, putative"/>
    <property type="match status" value="1"/>
</dbReference>
<dbReference type="GO" id="GO:0008270">
    <property type="term" value="F:zinc ion binding"/>
    <property type="evidence" value="ECO:0007669"/>
    <property type="project" value="UniProtKB-KW"/>
</dbReference>
<dbReference type="PROSITE" id="PS50089">
    <property type="entry name" value="ZF_RING_2"/>
    <property type="match status" value="1"/>
</dbReference>
<dbReference type="SMART" id="SM00487">
    <property type="entry name" value="DEXDc"/>
    <property type="match status" value="1"/>
</dbReference>
<dbReference type="InterPro" id="IPR049730">
    <property type="entry name" value="SNF2/RAD54-like_C"/>
</dbReference>
<dbReference type="PROSITE" id="PS51194">
    <property type="entry name" value="HELICASE_CTER"/>
    <property type="match status" value="1"/>
</dbReference>
<evidence type="ECO:0000256" key="3">
    <source>
        <dbReference type="ARBA" id="ARBA00022771"/>
    </source>
</evidence>